<evidence type="ECO:0000259" key="10">
    <source>
        <dbReference type="PROSITE" id="PS51330"/>
    </source>
</evidence>
<reference evidence="11 12" key="1">
    <citation type="submission" date="2017-07" db="EMBL/GenBank/DDBJ databases">
        <title>Draft Genome Sequences of Select Purple Nonsulfur Bacteria.</title>
        <authorList>
            <person name="Lasarre B."/>
            <person name="Mckinlay J.B."/>
        </authorList>
    </citation>
    <scope>NUCLEOTIDE SEQUENCE [LARGE SCALE GENOMIC DNA]</scope>
    <source>
        <strain evidence="11 12">DSM 11290</strain>
    </source>
</reference>
<accession>A0A327JFT9</accession>
<comment type="similarity">
    <text evidence="2 8 9">Belongs to the dihydrofolate reductase family.</text>
</comment>
<dbReference type="GO" id="GO:0004146">
    <property type="term" value="F:dihydrofolate reductase activity"/>
    <property type="evidence" value="ECO:0007669"/>
    <property type="project" value="UniProtKB-EC"/>
</dbReference>
<comment type="function">
    <text evidence="7 8">Key enzyme in folate metabolism. Catalyzes an essential reaction for de novo glycine and purine synthesis, and for DNA precursor synthesis.</text>
</comment>
<comment type="pathway">
    <text evidence="1 8">Cofactor biosynthesis; tetrahydrofolate biosynthesis; 5,6,7,8-tetrahydrofolate from 7,8-dihydrofolate: step 1/1.</text>
</comment>
<evidence type="ECO:0000256" key="7">
    <source>
        <dbReference type="ARBA" id="ARBA00025067"/>
    </source>
</evidence>
<comment type="catalytic activity">
    <reaction evidence="8">
        <text>(6S)-5,6,7,8-tetrahydrofolate + NADP(+) = 7,8-dihydrofolate + NADPH + H(+)</text>
        <dbReference type="Rhea" id="RHEA:15009"/>
        <dbReference type="ChEBI" id="CHEBI:15378"/>
        <dbReference type="ChEBI" id="CHEBI:57451"/>
        <dbReference type="ChEBI" id="CHEBI:57453"/>
        <dbReference type="ChEBI" id="CHEBI:57783"/>
        <dbReference type="ChEBI" id="CHEBI:58349"/>
        <dbReference type="EC" id="1.5.1.3"/>
    </reaction>
</comment>
<evidence type="ECO:0000256" key="8">
    <source>
        <dbReference type="PIRNR" id="PIRNR000194"/>
    </source>
</evidence>
<name>A0A327JFT9_9HYPH</name>
<dbReference type="GO" id="GO:0046654">
    <property type="term" value="P:tetrahydrofolate biosynthetic process"/>
    <property type="evidence" value="ECO:0007669"/>
    <property type="project" value="UniProtKB-UniPathway"/>
</dbReference>
<evidence type="ECO:0000256" key="4">
    <source>
        <dbReference type="ARBA" id="ARBA00022563"/>
    </source>
</evidence>
<keyword evidence="5 8" id="KW-0521">NADP</keyword>
<keyword evidence="6 8" id="KW-0560">Oxidoreductase</keyword>
<gene>
    <name evidence="11" type="ORF">CH339_19080</name>
</gene>
<dbReference type="GO" id="GO:0046452">
    <property type="term" value="P:dihydrofolate metabolic process"/>
    <property type="evidence" value="ECO:0007669"/>
    <property type="project" value="TreeGrafter"/>
</dbReference>
<dbReference type="Gene3D" id="3.40.430.10">
    <property type="entry name" value="Dihydrofolate Reductase, subunit A"/>
    <property type="match status" value="1"/>
</dbReference>
<dbReference type="OrthoDB" id="9804315at2"/>
<evidence type="ECO:0000256" key="6">
    <source>
        <dbReference type="ARBA" id="ARBA00023002"/>
    </source>
</evidence>
<dbReference type="InterPro" id="IPR001796">
    <property type="entry name" value="DHFR_dom"/>
</dbReference>
<dbReference type="GO" id="GO:0005829">
    <property type="term" value="C:cytosol"/>
    <property type="evidence" value="ECO:0007669"/>
    <property type="project" value="TreeGrafter"/>
</dbReference>
<dbReference type="GO" id="GO:0006730">
    <property type="term" value="P:one-carbon metabolic process"/>
    <property type="evidence" value="ECO:0007669"/>
    <property type="project" value="UniProtKB-KW"/>
</dbReference>
<dbReference type="InterPro" id="IPR017925">
    <property type="entry name" value="DHFR_CS"/>
</dbReference>
<dbReference type="SUPFAM" id="SSF53597">
    <property type="entry name" value="Dihydrofolate reductase-like"/>
    <property type="match status" value="1"/>
</dbReference>
<evidence type="ECO:0000256" key="9">
    <source>
        <dbReference type="RuleBase" id="RU004474"/>
    </source>
</evidence>
<proteinExistence type="inferred from homology"/>
<dbReference type="RefSeq" id="WP_111435988.1">
    <property type="nucleotide sequence ID" value="NZ_JACIGG010000030.1"/>
</dbReference>
<dbReference type="AlphaFoldDB" id="A0A327JFT9"/>
<dbReference type="PIRSF" id="PIRSF000194">
    <property type="entry name" value="DHFR"/>
    <property type="match status" value="1"/>
</dbReference>
<dbReference type="PRINTS" id="PR00070">
    <property type="entry name" value="DHFR"/>
</dbReference>
<dbReference type="Pfam" id="PF00186">
    <property type="entry name" value="DHFR_1"/>
    <property type="match status" value="1"/>
</dbReference>
<dbReference type="PANTHER" id="PTHR48069:SF3">
    <property type="entry name" value="DIHYDROFOLATE REDUCTASE"/>
    <property type="match status" value="1"/>
</dbReference>
<dbReference type="EMBL" id="NPEV01000052">
    <property type="protein sequence ID" value="RAI25250.1"/>
    <property type="molecule type" value="Genomic_DNA"/>
</dbReference>
<sequence>MGLRICLVAAVAENNVIGSGGGMPWRLPSDLKRFKELTMGKPILMGRKTYESIGKPLPGRTNIVLTNSDDFHAEGIRIVHSVVEALDVAEEAARKADTGEVMVIGGASLYERLMDRAERLYITHVAGTPAGDTYFPEIDPEVWSCLTREPMIRGVDDSTGTSFAIYDRIKTEQASEE</sequence>
<dbReference type="PROSITE" id="PS51330">
    <property type="entry name" value="DHFR_2"/>
    <property type="match status" value="1"/>
</dbReference>
<dbReference type="FunFam" id="3.40.430.10:FF:000001">
    <property type="entry name" value="Dihydrofolate reductase"/>
    <property type="match status" value="1"/>
</dbReference>
<evidence type="ECO:0000313" key="12">
    <source>
        <dbReference type="Proteomes" id="UP000249299"/>
    </source>
</evidence>
<dbReference type="UniPathway" id="UPA00077">
    <property type="reaction ID" value="UER00158"/>
</dbReference>
<dbReference type="InterPro" id="IPR024072">
    <property type="entry name" value="DHFR-like_dom_sf"/>
</dbReference>
<dbReference type="EC" id="1.5.1.3" evidence="3 8"/>
<evidence type="ECO:0000256" key="1">
    <source>
        <dbReference type="ARBA" id="ARBA00004903"/>
    </source>
</evidence>
<evidence type="ECO:0000313" key="11">
    <source>
        <dbReference type="EMBL" id="RAI25250.1"/>
    </source>
</evidence>
<comment type="caution">
    <text evidence="11">The sequence shown here is derived from an EMBL/GenBank/DDBJ whole genome shotgun (WGS) entry which is preliminary data.</text>
</comment>
<evidence type="ECO:0000256" key="2">
    <source>
        <dbReference type="ARBA" id="ARBA00009539"/>
    </source>
</evidence>
<evidence type="ECO:0000256" key="3">
    <source>
        <dbReference type="ARBA" id="ARBA00012856"/>
    </source>
</evidence>
<dbReference type="PROSITE" id="PS00075">
    <property type="entry name" value="DHFR_1"/>
    <property type="match status" value="1"/>
</dbReference>
<dbReference type="Proteomes" id="UP000249299">
    <property type="component" value="Unassembled WGS sequence"/>
</dbReference>
<evidence type="ECO:0000256" key="5">
    <source>
        <dbReference type="ARBA" id="ARBA00022857"/>
    </source>
</evidence>
<organism evidence="11 12">
    <name type="scientific">Rhodobium orientis</name>
    <dbReference type="NCBI Taxonomy" id="34017"/>
    <lineage>
        <taxon>Bacteria</taxon>
        <taxon>Pseudomonadati</taxon>
        <taxon>Pseudomonadota</taxon>
        <taxon>Alphaproteobacteria</taxon>
        <taxon>Hyphomicrobiales</taxon>
        <taxon>Rhodobiaceae</taxon>
        <taxon>Rhodobium</taxon>
    </lineage>
</organism>
<dbReference type="GO" id="GO:0046655">
    <property type="term" value="P:folic acid metabolic process"/>
    <property type="evidence" value="ECO:0007669"/>
    <property type="project" value="TreeGrafter"/>
</dbReference>
<keyword evidence="4 8" id="KW-0554">One-carbon metabolism</keyword>
<dbReference type="PANTHER" id="PTHR48069">
    <property type="entry name" value="DIHYDROFOLATE REDUCTASE"/>
    <property type="match status" value="1"/>
</dbReference>
<protein>
    <recommendedName>
        <fullName evidence="3 8">Dihydrofolate reductase</fullName>
        <ecNumber evidence="3 8">1.5.1.3</ecNumber>
    </recommendedName>
</protein>
<feature type="domain" description="DHFR" evidence="10">
    <location>
        <begin position="4"/>
        <end position="168"/>
    </location>
</feature>
<dbReference type="CDD" id="cd00209">
    <property type="entry name" value="DHFR"/>
    <property type="match status" value="1"/>
</dbReference>
<dbReference type="InterPro" id="IPR012259">
    <property type="entry name" value="DHFR"/>
</dbReference>
<dbReference type="GO" id="GO:0070401">
    <property type="term" value="F:NADP+ binding"/>
    <property type="evidence" value="ECO:0007669"/>
    <property type="project" value="UniProtKB-ARBA"/>
</dbReference>
<keyword evidence="12" id="KW-1185">Reference proteome</keyword>